<dbReference type="AlphaFoldDB" id="A0A975Q488"/>
<dbReference type="Proteomes" id="UP000679226">
    <property type="component" value="Chromosome"/>
</dbReference>
<dbReference type="KEGG" id="beg:INE88_00061"/>
<reference evidence="1" key="1">
    <citation type="journal article" date="2021" name="PLoS Genet.">
        <title>Mobile Type VI secretion system loci of the gut Bacteroidales display extensive intra-ecosystem transfer, multi-species spread and geographical clustering.</title>
        <authorList>
            <person name="Garcia-Bayona L."/>
            <person name="Coyne M.J."/>
            <person name="Comstock L.E."/>
        </authorList>
    </citation>
    <scope>NUCLEOTIDE SEQUENCE</scope>
    <source>
        <strain evidence="1">CL11T00C20</strain>
    </source>
</reference>
<evidence type="ECO:0000313" key="1">
    <source>
        <dbReference type="EMBL" id="QUT43283.1"/>
    </source>
</evidence>
<organism evidence="1 2">
    <name type="scientific">Bacteroides eggerthii</name>
    <dbReference type="NCBI Taxonomy" id="28111"/>
    <lineage>
        <taxon>Bacteria</taxon>
        <taxon>Pseudomonadati</taxon>
        <taxon>Bacteroidota</taxon>
        <taxon>Bacteroidia</taxon>
        <taxon>Bacteroidales</taxon>
        <taxon>Bacteroidaceae</taxon>
        <taxon>Bacteroides</taxon>
    </lineage>
</organism>
<proteinExistence type="predicted"/>
<accession>A0A975Q488</accession>
<name>A0A975Q488_9BACE</name>
<protein>
    <submittedName>
        <fullName evidence="1">Uncharacterized protein</fullName>
    </submittedName>
</protein>
<sequence>MQTYDNIRSLQISDTPHVVSVTNIRNRKGVFFFLYIRGNEQQVAVRQTLSDSVSMQEEIRTNPDTCPEPLS</sequence>
<evidence type="ECO:0000313" key="2">
    <source>
        <dbReference type="Proteomes" id="UP000679226"/>
    </source>
</evidence>
<dbReference type="EMBL" id="CP072227">
    <property type="protein sequence ID" value="QUT43283.1"/>
    <property type="molecule type" value="Genomic_DNA"/>
</dbReference>
<gene>
    <name evidence="1" type="ORF">INE88_00061</name>
</gene>